<name>A0A6I0F4M4_9FIRM</name>
<comment type="caution">
    <text evidence="1">The sequence shown here is derived from an EMBL/GenBank/DDBJ whole genome shotgun (WGS) entry which is preliminary data.</text>
</comment>
<dbReference type="OrthoDB" id="9794275at2"/>
<protein>
    <recommendedName>
        <fullName evidence="3">Transcriptional regulator</fullName>
    </recommendedName>
</protein>
<keyword evidence="2" id="KW-1185">Reference proteome</keyword>
<sequence>MKLLIAIVHDDDVHALLEELTAKEFRVTKLATTGGFLRSGNTTLLIGVEDSKVDELIDIIKENCEAREQITTPPAPVSGTAGVFIPYPIEITVGGATIFVVDIEKYIKL</sequence>
<accession>A0A6I0F4M4</accession>
<dbReference type="RefSeq" id="WP_151859966.1">
    <property type="nucleotide sequence ID" value="NZ_WBZC01000008.1"/>
</dbReference>
<dbReference type="InterPro" id="IPR011322">
    <property type="entry name" value="N-reg_PII-like_a/b"/>
</dbReference>
<dbReference type="Gene3D" id="3.30.70.120">
    <property type="match status" value="1"/>
</dbReference>
<dbReference type="AlphaFoldDB" id="A0A6I0F4M4"/>
<dbReference type="EMBL" id="WBZC01000008">
    <property type="protein sequence ID" value="KAB3537821.1"/>
    <property type="molecule type" value="Genomic_DNA"/>
</dbReference>
<organism evidence="1 2">
    <name type="scientific">Alkaliphilus pronyensis</name>
    <dbReference type="NCBI Taxonomy" id="1482732"/>
    <lineage>
        <taxon>Bacteria</taxon>
        <taxon>Bacillati</taxon>
        <taxon>Bacillota</taxon>
        <taxon>Clostridia</taxon>
        <taxon>Peptostreptococcales</taxon>
        <taxon>Natronincolaceae</taxon>
        <taxon>Alkaliphilus</taxon>
    </lineage>
</organism>
<evidence type="ECO:0000313" key="2">
    <source>
        <dbReference type="Proteomes" id="UP000432715"/>
    </source>
</evidence>
<evidence type="ECO:0008006" key="3">
    <source>
        <dbReference type="Google" id="ProtNLM"/>
    </source>
</evidence>
<dbReference type="PANTHER" id="PTHR38456:SF1">
    <property type="entry name" value="CYCLIC DI-AMP RECEPTOR A"/>
    <property type="match status" value="1"/>
</dbReference>
<proteinExistence type="predicted"/>
<reference evidence="1 2" key="1">
    <citation type="submission" date="2019-10" db="EMBL/GenBank/DDBJ databases">
        <title>Alkaliphilus serpentinus sp. nov. and Alkaliphilus pronyensis sp. nov., two novel anaerobic alkaliphilic species isolated from the serpentinized-hosted hydrothermal field of the Prony Bay (New Caledonia).</title>
        <authorList>
            <person name="Postec A."/>
        </authorList>
    </citation>
    <scope>NUCLEOTIDE SEQUENCE [LARGE SCALE GENOMIC DNA]</scope>
    <source>
        <strain evidence="1 2">LacV</strain>
    </source>
</reference>
<dbReference type="PANTHER" id="PTHR38456">
    <property type="entry name" value="CYCLIC DI-AMP RECEPTOR A"/>
    <property type="match status" value="1"/>
</dbReference>
<dbReference type="InterPro" id="IPR015867">
    <property type="entry name" value="N-reg_PII/ATP_PRibTrfase_C"/>
</dbReference>
<evidence type="ECO:0000313" key="1">
    <source>
        <dbReference type="EMBL" id="KAB3537821.1"/>
    </source>
</evidence>
<dbReference type="Proteomes" id="UP000432715">
    <property type="component" value="Unassembled WGS sequence"/>
</dbReference>
<dbReference type="SUPFAM" id="SSF54913">
    <property type="entry name" value="GlnB-like"/>
    <property type="match status" value="1"/>
</dbReference>
<dbReference type="InterPro" id="IPR010375">
    <property type="entry name" value="CdAMP_rec"/>
</dbReference>
<dbReference type="Pfam" id="PF06153">
    <property type="entry name" value="CdAMP_rec"/>
    <property type="match status" value="1"/>
</dbReference>
<gene>
    <name evidence="1" type="ORF">F8154_02245</name>
</gene>